<dbReference type="GO" id="GO:0004519">
    <property type="term" value="F:endonuclease activity"/>
    <property type="evidence" value="ECO:0007669"/>
    <property type="project" value="UniProtKB-KW"/>
</dbReference>
<keyword evidence="10 18" id="KW-0695">RNA-directed DNA polymerase</keyword>
<dbReference type="GO" id="GO:0032196">
    <property type="term" value="P:transposition"/>
    <property type="evidence" value="ECO:0007669"/>
    <property type="project" value="UniProtKB-KW"/>
</dbReference>
<comment type="caution">
    <text evidence="18">The sequence shown here is derived from an EMBL/GenBank/DDBJ whole genome shotgun (WGS) entry which is preliminary data.</text>
</comment>
<keyword evidence="1" id="KW-0815">Transposition</keyword>
<protein>
    <submittedName>
        <fullName evidence="18">Reverse transcriptase domain protein</fullName>
    </submittedName>
</protein>
<evidence type="ECO:0000313" key="18">
    <source>
        <dbReference type="EMBL" id="KAF6785560.1"/>
    </source>
</evidence>
<keyword evidence="3" id="KW-0540">Nuclease</keyword>
<accession>A0A8H6IMV7</accession>
<keyword evidence="2" id="KW-0548">Nucleotidyltransferase</keyword>
<comment type="catalytic activity">
    <reaction evidence="14">
        <text>DNA(n) + a 2'-deoxyribonucleoside 5'-triphosphate = DNA(n+1) + diphosphate</text>
        <dbReference type="Rhea" id="RHEA:22508"/>
        <dbReference type="Rhea" id="RHEA-COMP:17339"/>
        <dbReference type="Rhea" id="RHEA-COMP:17340"/>
        <dbReference type="ChEBI" id="CHEBI:33019"/>
        <dbReference type="ChEBI" id="CHEBI:61560"/>
        <dbReference type="ChEBI" id="CHEBI:173112"/>
        <dbReference type="EC" id="2.7.7.49"/>
    </reaction>
</comment>
<dbReference type="GO" id="GO:0046872">
    <property type="term" value="F:metal ion binding"/>
    <property type="evidence" value="ECO:0007669"/>
    <property type="project" value="UniProtKB-KW"/>
</dbReference>
<name>A0A8H6IMV7_9PEZI</name>
<evidence type="ECO:0000256" key="15">
    <source>
        <dbReference type="ARBA" id="ARBA00049244"/>
    </source>
</evidence>
<gene>
    <name evidence="18" type="ORF">CMUS01_16558</name>
</gene>
<evidence type="ECO:0000256" key="11">
    <source>
        <dbReference type="ARBA" id="ARBA00022932"/>
    </source>
</evidence>
<dbReference type="GO" id="GO:0003964">
    <property type="term" value="F:RNA-directed DNA polymerase activity"/>
    <property type="evidence" value="ECO:0007669"/>
    <property type="project" value="UniProtKB-KW"/>
</dbReference>
<proteinExistence type="predicted"/>
<dbReference type="GO" id="GO:0006310">
    <property type="term" value="P:DNA recombination"/>
    <property type="evidence" value="ECO:0007669"/>
    <property type="project" value="UniProtKB-KW"/>
</dbReference>
<feature type="compositionally biased region" description="Basic and acidic residues" evidence="16">
    <location>
        <begin position="279"/>
        <end position="288"/>
    </location>
</feature>
<dbReference type="Proteomes" id="UP000639643">
    <property type="component" value="Unassembled WGS sequence"/>
</dbReference>
<keyword evidence="5" id="KW-0255">Endonuclease</keyword>
<evidence type="ECO:0000256" key="3">
    <source>
        <dbReference type="ARBA" id="ARBA00022722"/>
    </source>
</evidence>
<evidence type="ECO:0000259" key="17">
    <source>
        <dbReference type="PROSITE" id="PS50994"/>
    </source>
</evidence>
<evidence type="ECO:0000256" key="12">
    <source>
        <dbReference type="ARBA" id="ARBA00023125"/>
    </source>
</evidence>
<reference evidence="18" key="1">
    <citation type="journal article" date="2020" name="Phytopathology">
        <title>Genome Sequence Resources of Colletotrichum truncatum, C. plurivorum, C. musicola, and C. sojae: Four Species Pathogenic to Soybean (Glycine max).</title>
        <authorList>
            <person name="Rogerio F."/>
            <person name="Boufleur T.R."/>
            <person name="Ciampi-Guillardi M."/>
            <person name="Sukno S.A."/>
            <person name="Thon M.R."/>
            <person name="Massola Junior N.S."/>
            <person name="Baroncelli R."/>
        </authorList>
    </citation>
    <scope>NUCLEOTIDE SEQUENCE</scope>
    <source>
        <strain evidence="18">LFN0074</strain>
    </source>
</reference>
<sequence length="288" mass="32607">MHRRLIHAHVSRVVEACRRIGITFPRSEIEAFHCEACHLAKSTEIISRDKPLPLTQIGEEIYVDVIEVKPLSRTKKRCVLHFLDRYSGYHWIVFLSSHDYGVVLDAVKHFEAKFTNLTGLTIKTWRTDNAPELKKVFRDPYFAHTWLDLTTAYTPSMNGSVERAGRTIVEAARTQLIESGLGEDLWDYSVDSTIQILNLLPSMSKGKLSPYEIMARELNLDVDQPDIAIPYAVAKSDETSSSDEADTTDKADKQIEITLMSLPPEDMDSSESQNSGITTHEDMYTDAQ</sequence>
<keyword evidence="6" id="KW-0378">Hydrolase</keyword>
<keyword evidence="8" id="KW-0694">RNA-binding</keyword>
<evidence type="ECO:0000256" key="16">
    <source>
        <dbReference type="SAM" id="MobiDB-lite"/>
    </source>
</evidence>
<keyword evidence="12" id="KW-0238">DNA-binding</keyword>
<dbReference type="PANTHER" id="PTHR42648">
    <property type="entry name" value="TRANSPOSASE, PUTATIVE-RELATED"/>
    <property type="match status" value="1"/>
</dbReference>
<feature type="region of interest" description="Disordered" evidence="16">
    <location>
        <begin position="233"/>
        <end position="288"/>
    </location>
</feature>
<dbReference type="SUPFAM" id="SSF53098">
    <property type="entry name" value="Ribonuclease H-like"/>
    <property type="match status" value="1"/>
</dbReference>
<comment type="catalytic activity">
    <reaction evidence="15">
        <text>DNA(n) + a 2'-deoxyribonucleoside 5'-triphosphate = DNA(n+1) + diphosphate</text>
        <dbReference type="Rhea" id="RHEA:22508"/>
        <dbReference type="Rhea" id="RHEA-COMP:17339"/>
        <dbReference type="Rhea" id="RHEA-COMP:17340"/>
        <dbReference type="ChEBI" id="CHEBI:33019"/>
        <dbReference type="ChEBI" id="CHEBI:61560"/>
        <dbReference type="ChEBI" id="CHEBI:173112"/>
        <dbReference type="EC" id="2.7.7.7"/>
    </reaction>
</comment>
<evidence type="ECO:0000256" key="8">
    <source>
        <dbReference type="ARBA" id="ARBA00022884"/>
    </source>
</evidence>
<evidence type="ECO:0000256" key="1">
    <source>
        <dbReference type="ARBA" id="ARBA00022578"/>
    </source>
</evidence>
<feature type="domain" description="Integrase catalytic" evidence="17">
    <location>
        <begin position="49"/>
        <end position="218"/>
    </location>
</feature>
<keyword evidence="11" id="KW-0239">DNA-directed DNA polymerase</keyword>
<dbReference type="GO" id="GO:0003887">
    <property type="term" value="F:DNA-directed DNA polymerase activity"/>
    <property type="evidence" value="ECO:0007669"/>
    <property type="project" value="UniProtKB-KW"/>
</dbReference>
<dbReference type="EMBL" id="WIGM01001983">
    <property type="protein sequence ID" value="KAF6785560.1"/>
    <property type="molecule type" value="Genomic_DNA"/>
</dbReference>
<dbReference type="InterPro" id="IPR001584">
    <property type="entry name" value="Integrase_cat-core"/>
</dbReference>
<dbReference type="PROSITE" id="PS50994">
    <property type="entry name" value="INTEGRASE"/>
    <property type="match status" value="1"/>
</dbReference>
<dbReference type="GO" id="GO:0005634">
    <property type="term" value="C:nucleus"/>
    <property type="evidence" value="ECO:0007669"/>
    <property type="project" value="UniProtKB-ARBA"/>
</dbReference>
<evidence type="ECO:0000256" key="9">
    <source>
        <dbReference type="ARBA" id="ARBA00022908"/>
    </source>
</evidence>
<evidence type="ECO:0000313" key="19">
    <source>
        <dbReference type="Proteomes" id="UP000639643"/>
    </source>
</evidence>
<keyword evidence="13" id="KW-0233">DNA recombination</keyword>
<dbReference type="InterPro" id="IPR036397">
    <property type="entry name" value="RNaseH_sf"/>
</dbReference>
<evidence type="ECO:0000256" key="4">
    <source>
        <dbReference type="ARBA" id="ARBA00022723"/>
    </source>
</evidence>
<dbReference type="InterPro" id="IPR012337">
    <property type="entry name" value="RNaseH-like_sf"/>
</dbReference>
<dbReference type="GO" id="GO:0003677">
    <property type="term" value="F:DNA binding"/>
    <property type="evidence" value="ECO:0007669"/>
    <property type="project" value="UniProtKB-KW"/>
</dbReference>
<evidence type="ECO:0000256" key="2">
    <source>
        <dbReference type="ARBA" id="ARBA00022695"/>
    </source>
</evidence>
<dbReference type="OrthoDB" id="5151897at2759"/>
<keyword evidence="4" id="KW-0479">Metal-binding</keyword>
<dbReference type="Gene3D" id="3.30.420.10">
    <property type="entry name" value="Ribonuclease H-like superfamily/Ribonuclease H"/>
    <property type="match status" value="1"/>
</dbReference>
<dbReference type="GO" id="GO:0016787">
    <property type="term" value="F:hydrolase activity"/>
    <property type="evidence" value="ECO:0007669"/>
    <property type="project" value="UniProtKB-KW"/>
</dbReference>
<evidence type="ECO:0000256" key="5">
    <source>
        <dbReference type="ARBA" id="ARBA00022759"/>
    </source>
</evidence>
<keyword evidence="9" id="KW-0229">DNA integration</keyword>
<dbReference type="AlphaFoldDB" id="A0A8H6IMV7"/>
<keyword evidence="11" id="KW-0808">Transferase</keyword>
<dbReference type="GO" id="GO:0003723">
    <property type="term" value="F:RNA binding"/>
    <property type="evidence" value="ECO:0007669"/>
    <property type="project" value="UniProtKB-KW"/>
</dbReference>
<evidence type="ECO:0000256" key="13">
    <source>
        <dbReference type="ARBA" id="ARBA00023172"/>
    </source>
</evidence>
<evidence type="ECO:0000256" key="14">
    <source>
        <dbReference type="ARBA" id="ARBA00048173"/>
    </source>
</evidence>
<evidence type="ECO:0000256" key="6">
    <source>
        <dbReference type="ARBA" id="ARBA00022801"/>
    </source>
</evidence>
<dbReference type="InterPro" id="IPR039537">
    <property type="entry name" value="Retrotran_Ty1/copia-like"/>
</dbReference>
<keyword evidence="7" id="KW-0460">Magnesium</keyword>
<evidence type="ECO:0000256" key="10">
    <source>
        <dbReference type="ARBA" id="ARBA00022918"/>
    </source>
</evidence>
<keyword evidence="19" id="KW-1185">Reference proteome</keyword>
<dbReference type="GO" id="GO:0015074">
    <property type="term" value="P:DNA integration"/>
    <property type="evidence" value="ECO:0007669"/>
    <property type="project" value="UniProtKB-KW"/>
</dbReference>
<organism evidence="18 19">
    <name type="scientific">Colletotrichum musicola</name>
    <dbReference type="NCBI Taxonomy" id="2175873"/>
    <lineage>
        <taxon>Eukaryota</taxon>
        <taxon>Fungi</taxon>
        <taxon>Dikarya</taxon>
        <taxon>Ascomycota</taxon>
        <taxon>Pezizomycotina</taxon>
        <taxon>Sordariomycetes</taxon>
        <taxon>Hypocreomycetidae</taxon>
        <taxon>Glomerellales</taxon>
        <taxon>Glomerellaceae</taxon>
        <taxon>Colletotrichum</taxon>
        <taxon>Colletotrichum orchidearum species complex</taxon>
    </lineage>
</organism>
<dbReference type="PANTHER" id="PTHR42648:SF11">
    <property type="entry name" value="TRANSPOSON TY4-P GAG-POL POLYPROTEIN"/>
    <property type="match status" value="1"/>
</dbReference>
<evidence type="ECO:0000256" key="7">
    <source>
        <dbReference type="ARBA" id="ARBA00022842"/>
    </source>
</evidence>